<dbReference type="InParanoid" id="A0A3Q1IZ35"/>
<evidence type="ECO:0000313" key="2">
    <source>
        <dbReference type="Ensembl" id="ENSATEP00000008836.1"/>
    </source>
</evidence>
<dbReference type="STRING" id="64144.ENSATEP00000008836"/>
<dbReference type="GO" id="GO:0000062">
    <property type="term" value="F:fatty-acyl-CoA binding"/>
    <property type="evidence" value="ECO:0007669"/>
    <property type="project" value="InterPro"/>
</dbReference>
<dbReference type="PROSITE" id="PS51228">
    <property type="entry name" value="ACB_2"/>
    <property type="match status" value="1"/>
</dbReference>
<proteinExistence type="predicted"/>
<name>A0A3Q1IZ35_ANATE</name>
<dbReference type="InterPro" id="IPR000582">
    <property type="entry name" value="Acyl-CoA-binding_protein"/>
</dbReference>
<sequence length="67" mass="8099">TYFFHHHYVCLMIGFNDGLFDFTGKAKWEAWEKQKVKGKEDAINEYINLVEKLIRFHSMNKRFRTGN</sequence>
<dbReference type="Pfam" id="PF00887">
    <property type="entry name" value="ACBP"/>
    <property type="match status" value="1"/>
</dbReference>
<dbReference type="InterPro" id="IPR035984">
    <property type="entry name" value="Acyl-CoA-binding_sf"/>
</dbReference>
<dbReference type="OrthoDB" id="346910at2759"/>
<accession>A0A3Q1IZ35</accession>
<evidence type="ECO:0000313" key="3">
    <source>
        <dbReference type="Proteomes" id="UP000265040"/>
    </source>
</evidence>
<dbReference type="PRINTS" id="PR00689">
    <property type="entry name" value="ACOABINDINGP"/>
</dbReference>
<dbReference type="Gene3D" id="1.20.80.10">
    <property type="match status" value="1"/>
</dbReference>
<organism evidence="2 3">
    <name type="scientific">Anabas testudineus</name>
    <name type="common">Climbing perch</name>
    <name type="synonym">Anthias testudineus</name>
    <dbReference type="NCBI Taxonomy" id="64144"/>
    <lineage>
        <taxon>Eukaryota</taxon>
        <taxon>Metazoa</taxon>
        <taxon>Chordata</taxon>
        <taxon>Craniata</taxon>
        <taxon>Vertebrata</taxon>
        <taxon>Euteleostomi</taxon>
        <taxon>Actinopterygii</taxon>
        <taxon>Neopterygii</taxon>
        <taxon>Teleostei</taxon>
        <taxon>Neoteleostei</taxon>
        <taxon>Acanthomorphata</taxon>
        <taxon>Anabantaria</taxon>
        <taxon>Anabantiformes</taxon>
        <taxon>Anabantoidei</taxon>
        <taxon>Anabantidae</taxon>
        <taxon>Anabas</taxon>
    </lineage>
</organism>
<keyword evidence="3" id="KW-1185">Reference proteome</keyword>
<feature type="domain" description="ACB" evidence="1">
    <location>
        <begin position="1"/>
        <end position="59"/>
    </location>
</feature>
<dbReference type="Proteomes" id="UP000265040">
    <property type="component" value="Chromosome 18"/>
</dbReference>
<reference evidence="2" key="2">
    <citation type="submission" date="2025-08" db="UniProtKB">
        <authorList>
            <consortium name="Ensembl"/>
        </authorList>
    </citation>
    <scope>IDENTIFICATION</scope>
</reference>
<reference evidence="2" key="1">
    <citation type="submission" date="2021-04" db="EMBL/GenBank/DDBJ databases">
        <authorList>
            <consortium name="Wellcome Sanger Institute Data Sharing"/>
        </authorList>
    </citation>
    <scope>NUCLEOTIDE SEQUENCE [LARGE SCALE GENOMIC DNA]</scope>
</reference>
<dbReference type="AlphaFoldDB" id="A0A3Q1IZ35"/>
<reference evidence="2" key="3">
    <citation type="submission" date="2025-09" db="UniProtKB">
        <authorList>
            <consortium name="Ensembl"/>
        </authorList>
    </citation>
    <scope>IDENTIFICATION</scope>
</reference>
<dbReference type="SUPFAM" id="SSF47027">
    <property type="entry name" value="Acyl-CoA binding protein"/>
    <property type="match status" value="1"/>
</dbReference>
<dbReference type="InterPro" id="IPR014352">
    <property type="entry name" value="FERM/acyl-CoA-bd_prot_sf"/>
</dbReference>
<dbReference type="Ensembl" id="ENSATET00000008991.2">
    <property type="protein sequence ID" value="ENSATEP00000008836.1"/>
    <property type="gene ID" value="ENSATEG00000006221.2"/>
</dbReference>
<protein>
    <recommendedName>
        <fullName evidence="1">ACB domain-containing protein</fullName>
    </recommendedName>
</protein>
<evidence type="ECO:0000259" key="1">
    <source>
        <dbReference type="PROSITE" id="PS51228"/>
    </source>
</evidence>